<comment type="caution">
    <text evidence="1">The sequence shown here is derived from an EMBL/GenBank/DDBJ whole genome shotgun (WGS) entry which is preliminary data.</text>
</comment>
<dbReference type="AlphaFoldDB" id="A0A8S9FHI0"/>
<protein>
    <submittedName>
        <fullName evidence="1">Uncharacterized protein</fullName>
    </submittedName>
</protein>
<reference evidence="1" key="1">
    <citation type="submission" date="2019-12" db="EMBL/GenBank/DDBJ databases">
        <title>Genome sequencing and annotation of Brassica cretica.</title>
        <authorList>
            <person name="Studholme D.J."/>
            <person name="Sarris P.F."/>
        </authorList>
    </citation>
    <scope>NUCLEOTIDE SEQUENCE</scope>
    <source>
        <strain evidence="1">PFS-102/07</strain>
        <tissue evidence="1">Leaf</tissue>
    </source>
</reference>
<dbReference type="EMBL" id="QGKY02002305">
    <property type="protein sequence ID" value="KAF2533070.1"/>
    <property type="molecule type" value="Genomic_DNA"/>
</dbReference>
<proteinExistence type="predicted"/>
<accession>A0A8S9FHI0</accession>
<gene>
    <name evidence="1" type="ORF">F2Q70_00030209</name>
</gene>
<sequence length="125" mass="14315">MCTPSSTGKKIILHDRSFGCYVTFFVSTLLDDSTLPLLLSNKSFQLIPPQVLDEATYRYMHRSDMPLAYQAIPPSWIISHWFRPALGYQWYISSTRLVCAVMAQSFLQCQISDQRQIFRTPSGSV</sequence>
<name>A0A8S9FHI0_BRACR</name>
<organism evidence="1">
    <name type="scientific">Brassica cretica</name>
    <name type="common">Mustard</name>
    <dbReference type="NCBI Taxonomy" id="69181"/>
    <lineage>
        <taxon>Eukaryota</taxon>
        <taxon>Viridiplantae</taxon>
        <taxon>Streptophyta</taxon>
        <taxon>Embryophyta</taxon>
        <taxon>Tracheophyta</taxon>
        <taxon>Spermatophyta</taxon>
        <taxon>Magnoliopsida</taxon>
        <taxon>eudicotyledons</taxon>
        <taxon>Gunneridae</taxon>
        <taxon>Pentapetalae</taxon>
        <taxon>rosids</taxon>
        <taxon>malvids</taxon>
        <taxon>Brassicales</taxon>
        <taxon>Brassicaceae</taxon>
        <taxon>Brassiceae</taxon>
        <taxon>Brassica</taxon>
    </lineage>
</organism>
<evidence type="ECO:0000313" key="1">
    <source>
        <dbReference type="EMBL" id="KAF2533070.1"/>
    </source>
</evidence>